<keyword evidence="6 8" id="KW-1133">Transmembrane helix</keyword>
<dbReference type="InterPro" id="IPR002781">
    <property type="entry name" value="TM_pro_TauE-like"/>
</dbReference>
<name>A0ABP8Z0Y0_9ACTN</name>
<accession>A0ABP8Z0Y0</accession>
<evidence type="ECO:0000256" key="5">
    <source>
        <dbReference type="ARBA" id="ARBA00022692"/>
    </source>
</evidence>
<keyword evidence="7 8" id="KW-0472">Membrane</keyword>
<keyword evidence="5 8" id="KW-0812">Transmembrane</keyword>
<evidence type="ECO:0000256" key="2">
    <source>
        <dbReference type="ARBA" id="ARBA00009142"/>
    </source>
</evidence>
<organism evidence="9 10">
    <name type="scientific">Gordonia alkaliphila</name>
    <dbReference type="NCBI Taxonomy" id="1053547"/>
    <lineage>
        <taxon>Bacteria</taxon>
        <taxon>Bacillati</taxon>
        <taxon>Actinomycetota</taxon>
        <taxon>Actinomycetes</taxon>
        <taxon>Mycobacteriales</taxon>
        <taxon>Gordoniaceae</taxon>
        <taxon>Gordonia</taxon>
    </lineage>
</organism>
<feature type="transmembrane region" description="Helical" evidence="8">
    <location>
        <begin position="32"/>
        <end position="54"/>
    </location>
</feature>
<keyword evidence="3" id="KW-0813">Transport</keyword>
<dbReference type="Pfam" id="PF01925">
    <property type="entry name" value="TauE"/>
    <property type="match status" value="1"/>
</dbReference>
<dbReference type="EMBL" id="BAABIE010000003">
    <property type="protein sequence ID" value="GAA4743315.1"/>
    <property type="molecule type" value="Genomic_DNA"/>
</dbReference>
<comment type="subcellular location">
    <subcellularLocation>
        <location evidence="1 8">Cell membrane</location>
        <topology evidence="1 8">Multi-pass membrane protein</topology>
    </subcellularLocation>
</comment>
<protein>
    <recommendedName>
        <fullName evidence="8">Probable membrane transporter protein</fullName>
    </recommendedName>
</protein>
<proteinExistence type="inferred from homology"/>
<evidence type="ECO:0000313" key="9">
    <source>
        <dbReference type="EMBL" id="GAA4743315.1"/>
    </source>
</evidence>
<dbReference type="PANTHER" id="PTHR30269">
    <property type="entry name" value="TRANSMEMBRANE PROTEIN YFCA"/>
    <property type="match status" value="1"/>
</dbReference>
<dbReference type="Proteomes" id="UP001500822">
    <property type="component" value="Unassembled WGS sequence"/>
</dbReference>
<evidence type="ECO:0000256" key="4">
    <source>
        <dbReference type="ARBA" id="ARBA00022475"/>
    </source>
</evidence>
<keyword evidence="10" id="KW-1185">Reference proteome</keyword>
<comment type="similarity">
    <text evidence="2 8">Belongs to the 4-toluene sulfonate uptake permease (TSUP) (TC 2.A.102) family.</text>
</comment>
<evidence type="ECO:0000256" key="7">
    <source>
        <dbReference type="ARBA" id="ARBA00023136"/>
    </source>
</evidence>
<evidence type="ECO:0000256" key="1">
    <source>
        <dbReference type="ARBA" id="ARBA00004651"/>
    </source>
</evidence>
<reference evidence="10" key="1">
    <citation type="journal article" date="2019" name="Int. J. Syst. Evol. Microbiol.">
        <title>The Global Catalogue of Microorganisms (GCM) 10K type strain sequencing project: providing services to taxonomists for standard genome sequencing and annotation.</title>
        <authorList>
            <consortium name="The Broad Institute Genomics Platform"/>
            <consortium name="The Broad Institute Genome Sequencing Center for Infectious Disease"/>
            <person name="Wu L."/>
            <person name="Ma J."/>
        </authorList>
    </citation>
    <scope>NUCLEOTIDE SEQUENCE [LARGE SCALE GENOMIC DNA]</scope>
    <source>
        <strain evidence="10">JCM 18077</strain>
    </source>
</reference>
<gene>
    <name evidence="9" type="ORF">GCM10023217_10080</name>
</gene>
<evidence type="ECO:0000256" key="6">
    <source>
        <dbReference type="ARBA" id="ARBA00022989"/>
    </source>
</evidence>
<comment type="caution">
    <text evidence="9">The sequence shown here is derived from an EMBL/GenBank/DDBJ whole genome shotgun (WGS) entry which is preliminary data.</text>
</comment>
<dbReference type="PANTHER" id="PTHR30269:SF37">
    <property type="entry name" value="MEMBRANE TRANSPORTER PROTEIN"/>
    <property type="match status" value="1"/>
</dbReference>
<evidence type="ECO:0000313" key="10">
    <source>
        <dbReference type="Proteomes" id="UP001500822"/>
    </source>
</evidence>
<sequence length="118" mass="12032">MTLLVIAALCTAVACVIGGASGFGAAMIATPLILIGGLDITDVVVVNLVVGLLTRLAAGYQLRRHVEWPRVLILDGASLPGAWLGTLVVTMLPQAVLKPAAGIVAVLCGMKCHGFDGE</sequence>
<evidence type="ECO:0000256" key="8">
    <source>
        <dbReference type="RuleBase" id="RU363041"/>
    </source>
</evidence>
<keyword evidence="4 8" id="KW-1003">Cell membrane</keyword>
<dbReference type="InterPro" id="IPR052017">
    <property type="entry name" value="TSUP"/>
</dbReference>
<dbReference type="RefSeq" id="WP_345312662.1">
    <property type="nucleotide sequence ID" value="NZ_BAABIE010000003.1"/>
</dbReference>
<evidence type="ECO:0000256" key="3">
    <source>
        <dbReference type="ARBA" id="ARBA00022448"/>
    </source>
</evidence>